<proteinExistence type="predicted"/>
<dbReference type="EMBL" id="JBBPBM010000037">
    <property type="protein sequence ID" value="KAK8528347.1"/>
    <property type="molecule type" value="Genomic_DNA"/>
</dbReference>
<reference evidence="1 2" key="1">
    <citation type="journal article" date="2024" name="G3 (Bethesda)">
        <title>Genome assembly of Hibiscus sabdariffa L. provides insights into metabolisms of medicinal natural products.</title>
        <authorList>
            <person name="Kim T."/>
        </authorList>
    </citation>
    <scope>NUCLEOTIDE SEQUENCE [LARGE SCALE GENOMIC DNA]</scope>
    <source>
        <strain evidence="1">TK-2024</strain>
        <tissue evidence="1">Old leaves</tissue>
    </source>
</reference>
<name>A0ABR2D2P6_9ROSI</name>
<sequence>MQGIAHLKPKAWQQTASFDSGGVVVLADSSGVGETDTVMSDGVKECAVRLASSTVLQQRDQLENWEHWHNLGR</sequence>
<gene>
    <name evidence="1" type="ORF">V6N12_074877</name>
</gene>
<evidence type="ECO:0000313" key="2">
    <source>
        <dbReference type="Proteomes" id="UP001472677"/>
    </source>
</evidence>
<protein>
    <submittedName>
        <fullName evidence="1">Uncharacterized protein</fullName>
    </submittedName>
</protein>
<dbReference type="Proteomes" id="UP001472677">
    <property type="component" value="Unassembled WGS sequence"/>
</dbReference>
<organism evidence="1 2">
    <name type="scientific">Hibiscus sabdariffa</name>
    <name type="common">roselle</name>
    <dbReference type="NCBI Taxonomy" id="183260"/>
    <lineage>
        <taxon>Eukaryota</taxon>
        <taxon>Viridiplantae</taxon>
        <taxon>Streptophyta</taxon>
        <taxon>Embryophyta</taxon>
        <taxon>Tracheophyta</taxon>
        <taxon>Spermatophyta</taxon>
        <taxon>Magnoliopsida</taxon>
        <taxon>eudicotyledons</taxon>
        <taxon>Gunneridae</taxon>
        <taxon>Pentapetalae</taxon>
        <taxon>rosids</taxon>
        <taxon>malvids</taxon>
        <taxon>Malvales</taxon>
        <taxon>Malvaceae</taxon>
        <taxon>Malvoideae</taxon>
        <taxon>Hibiscus</taxon>
    </lineage>
</organism>
<keyword evidence="2" id="KW-1185">Reference proteome</keyword>
<accession>A0ABR2D2P6</accession>
<evidence type="ECO:0000313" key="1">
    <source>
        <dbReference type="EMBL" id="KAK8528347.1"/>
    </source>
</evidence>
<comment type="caution">
    <text evidence="1">The sequence shown here is derived from an EMBL/GenBank/DDBJ whole genome shotgun (WGS) entry which is preliminary data.</text>
</comment>